<dbReference type="InterPro" id="IPR001841">
    <property type="entry name" value="Znf_RING"/>
</dbReference>
<dbReference type="STRING" id="51351.M4D1Q3"/>
<evidence type="ECO:0000256" key="6">
    <source>
        <dbReference type="ARBA" id="ARBA00022771"/>
    </source>
</evidence>
<dbReference type="GO" id="GO:0008270">
    <property type="term" value="F:zinc ion binding"/>
    <property type="evidence" value="ECO:0007669"/>
    <property type="project" value="UniProtKB-KW"/>
</dbReference>
<evidence type="ECO:0000256" key="11">
    <source>
        <dbReference type="RuleBase" id="RU369090"/>
    </source>
</evidence>
<dbReference type="EnsemblPlants" id="Bra010403.1">
    <property type="protein sequence ID" value="Bra010403.1-P"/>
    <property type="gene ID" value="Bra010403"/>
</dbReference>
<protein>
    <recommendedName>
        <fullName evidence="11">E3 ubiquitin-protein ligase RMA</fullName>
        <ecNumber evidence="11">2.3.2.27</ecNumber>
    </recommendedName>
    <alternativeName>
        <fullName evidence="11">Protein RING membrane-anchor</fullName>
    </alternativeName>
    <alternativeName>
        <fullName evidence="11">RING-type E3 ubiquitin transferase RMA</fullName>
    </alternativeName>
</protein>
<dbReference type="eggNOG" id="KOG0823">
    <property type="taxonomic scope" value="Eukaryota"/>
</dbReference>
<dbReference type="EMBL" id="CM010635">
    <property type="protein sequence ID" value="RID50812.1"/>
    <property type="molecule type" value="Genomic_DNA"/>
</dbReference>
<reference evidence="13 16" key="3">
    <citation type="submission" date="2018-06" db="EMBL/GenBank/DDBJ databases">
        <title>WGS assembly of Brassica rapa FPsc.</title>
        <authorList>
            <person name="Bowman J."/>
            <person name="Kohchi T."/>
            <person name="Yamato K."/>
            <person name="Jenkins J."/>
            <person name="Shu S."/>
            <person name="Ishizaki K."/>
            <person name="Yamaoka S."/>
            <person name="Nishihama R."/>
            <person name="Nakamura Y."/>
            <person name="Berger F."/>
            <person name="Adam C."/>
            <person name="Aki S."/>
            <person name="Althoff F."/>
            <person name="Araki T."/>
            <person name="Arteaga-Vazquez M."/>
            <person name="Balasubrmanian S."/>
            <person name="Bauer D."/>
            <person name="Boehm C."/>
            <person name="Briginshaw L."/>
            <person name="Caballero-Perez J."/>
            <person name="Catarino B."/>
            <person name="Chen F."/>
            <person name="Chiyoda S."/>
            <person name="Chovatia M."/>
            <person name="Davies K."/>
            <person name="Delmans M."/>
            <person name="Demura T."/>
            <person name="Dierschke T."/>
            <person name="Dolan L."/>
            <person name="Dorantes-Acosta A."/>
            <person name="Eklund D."/>
            <person name="Florent S."/>
            <person name="Flores-Sandoval E."/>
            <person name="Fujiyama A."/>
            <person name="Fukuzawa H."/>
            <person name="Galik B."/>
            <person name="Grimanelli D."/>
            <person name="Grimwood J."/>
            <person name="Grossniklaus U."/>
            <person name="Hamada T."/>
            <person name="Haseloff J."/>
            <person name="Hetherington A."/>
            <person name="Higo A."/>
            <person name="Hirakawa Y."/>
            <person name="Hundley H."/>
            <person name="Ikeda Y."/>
            <person name="Inoue K."/>
            <person name="Inoue S."/>
            <person name="Ishida S."/>
            <person name="Jia Q."/>
            <person name="Kakita M."/>
            <person name="Kanazawa T."/>
            <person name="Kawai Y."/>
            <person name="Kawashima T."/>
            <person name="Kennedy M."/>
            <person name="Kinose K."/>
            <person name="Kinoshita T."/>
            <person name="Kohara Y."/>
            <person name="Koide E."/>
            <person name="Komatsu K."/>
            <person name="Kopischke S."/>
            <person name="Kubo M."/>
            <person name="Kyozuka J."/>
            <person name="Lagercrantz U."/>
            <person name="Lin S."/>
            <person name="Lindquist E."/>
            <person name="Lipzen A."/>
            <person name="Lu C."/>
            <person name="Luna E."/>
            <person name="Martienssen R."/>
            <person name="Minamino N."/>
            <person name="Mizutani M."/>
            <person name="Mizutani M."/>
            <person name="Mochizuki N."/>
            <person name="Monte I."/>
            <person name="Mosher R."/>
            <person name="Nagasaki H."/>
            <person name="Nakagami H."/>
            <person name="Naramoto S."/>
            <person name="Nishitani K."/>
            <person name="Ohtani M."/>
            <person name="Okamoto T."/>
            <person name="Okumura M."/>
            <person name="Phillips J."/>
            <person name="Pollak B."/>
            <person name="Reinders A."/>
            <person name="Roevekamp M."/>
            <person name="Sano R."/>
            <person name="Sawa S."/>
            <person name="Schmid M."/>
            <person name="Shirakawa M."/>
            <person name="Solano R."/>
            <person name="Spunde A."/>
            <person name="Suetsugu N."/>
            <person name="Sugano S."/>
            <person name="Sugiyama A."/>
            <person name="Sun R."/>
            <person name="Suzuki Y."/>
            <person name="Takenaka M."/>
            <person name="Takezawa D."/>
            <person name="Tomogane H."/>
            <person name="Tsuzuki M."/>
            <person name="Ueda T."/>
            <person name="Umeda M."/>
            <person name="Ward J."/>
            <person name="Watanabe Y."/>
            <person name="Yazaki K."/>
            <person name="Yokoyama R."/>
            <person name="Yoshitake Y."/>
            <person name="Yotsui I."/>
            <person name="Zachgo S."/>
            <person name="Schmutz J."/>
        </authorList>
    </citation>
    <scope>NUCLEOTIDE SEQUENCE [LARGE SCALE GENOMIC DNA]</scope>
    <source>
        <strain evidence="16">cv. B-3</strain>
    </source>
</reference>
<keyword evidence="8 11" id="KW-0862">Zinc</keyword>
<evidence type="ECO:0000313" key="16">
    <source>
        <dbReference type="Proteomes" id="UP000264353"/>
    </source>
</evidence>
<dbReference type="Gene3D" id="3.30.40.10">
    <property type="entry name" value="Zinc/RING finger domain, C3HC4 (zinc finger)"/>
    <property type="match status" value="1"/>
</dbReference>
<dbReference type="Proteomes" id="UP000264353">
    <property type="component" value="Chromosome A8"/>
</dbReference>
<dbReference type="UniPathway" id="UPA00143"/>
<dbReference type="HOGENOM" id="CLU_1621343_0_0_1"/>
<comment type="catalytic activity">
    <reaction evidence="1 11">
        <text>S-ubiquitinyl-[E2 ubiquitin-conjugating enzyme]-L-cysteine + [acceptor protein]-L-lysine = [E2 ubiquitin-conjugating enzyme]-L-cysteine + N(6)-ubiquitinyl-[acceptor protein]-L-lysine.</text>
        <dbReference type="EC" id="2.3.2.27"/>
    </reaction>
</comment>
<evidence type="ECO:0000313" key="14">
    <source>
        <dbReference type="EnsemblPlants" id="Bra010403.1-P"/>
    </source>
</evidence>
<evidence type="ECO:0000256" key="2">
    <source>
        <dbReference type="ARBA" id="ARBA00004308"/>
    </source>
</evidence>
<evidence type="ECO:0000256" key="4">
    <source>
        <dbReference type="ARBA" id="ARBA00022679"/>
    </source>
</evidence>
<reference evidence="15" key="2">
    <citation type="journal article" date="2018" name="Hortic Res">
        <title>Improved Brassica rapa reference genome by single-molecule sequencing and chromosome conformation capture technologies.</title>
        <authorList>
            <person name="Zhang L."/>
            <person name="Cai X."/>
            <person name="Wu J."/>
            <person name="Liu M."/>
            <person name="Grob S."/>
            <person name="Cheng F."/>
            <person name="Liang J."/>
            <person name="Cai C."/>
            <person name="Liu Z."/>
            <person name="Liu B."/>
            <person name="Wang F."/>
            <person name="Li S."/>
            <person name="Liu F."/>
            <person name="Li X."/>
            <person name="Cheng L."/>
            <person name="Yang W."/>
            <person name="Li M.H."/>
            <person name="Grossniklaus U."/>
            <person name="Zheng H."/>
            <person name="Wang X."/>
        </authorList>
    </citation>
    <scope>NUCLEOTIDE SEQUENCE [LARGE SCALE GENOMIC DNA]</scope>
    <source>
        <strain evidence="15">cv. Chiifu-401-42</strain>
    </source>
</reference>
<evidence type="ECO:0000256" key="10">
    <source>
        <dbReference type="PROSITE-ProRule" id="PRU00175"/>
    </source>
</evidence>
<comment type="subcellular location">
    <subcellularLocation>
        <location evidence="2">Endomembrane system</location>
    </subcellularLocation>
    <subcellularLocation>
        <location evidence="11">Endoplasmic reticulum membrane</location>
        <topology evidence="11">Single-pass type IV membrane protein</topology>
    </subcellularLocation>
</comment>
<keyword evidence="7 11" id="KW-0833">Ubl conjugation pathway</keyword>
<dbReference type="GO" id="GO:0061630">
    <property type="term" value="F:ubiquitin protein ligase activity"/>
    <property type="evidence" value="ECO:0000318"/>
    <property type="project" value="GO_Central"/>
</dbReference>
<dbReference type="InterPro" id="IPR017907">
    <property type="entry name" value="Znf_RING_CS"/>
</dbReference>
<dbReference type="EC" id="2.3.2.27" evidence="11"/>
<dbReference type="GO" id="GO:0006511">
    <property type="term" value="P:ubiquitin-dependent protein catabolic process"/>
    <property type="evidence" value="ECO:0000318"/>
    <property type="project" value="GO_Central"/>
</dbReference>
<keyword evidence="9" id="KW-0472">Membrane</keyword>
<dbReference type="SUPFAM" id="SSF57850">
    <property type="entry name" value="RING/U-box"/>
    <property type="match status" value="1"/>
</dbReference>
<evidence type="ECO:0000256" key="8">
    <source>
        <dbReference type="ARBA" id="ARBA00022833"/>
    </source>
</evidence>
<organism evidence="14 15">
    <name type="scientific">Brassica campestris</name>
    <name type="common">Field mustard</name>
    <dbReference type="NCBI Taxonomy" id="3711"/>
    <lineage>
        <taxon>Eukaryota</taxon>
        <taxon>Viridiplantae</taxon>
        <taxon>Streptophyta</taxon>
        <taxon>Embryophyta</taxon>
        <taxon>Tracheophyta</taxon>
        <taxon>Spermatophyta</taxon>
        <taxon>Magnoliopsida</taxon>
        <taxon>eudicotyledons</taxon>
        <taxon>Gunneridae</taxon>
        <taxon>Pentapetalae</taxon>
        <taxon>rosids</taxon>
        <taxon>malvids</taxon>
        <taxon>Brassicales</taxon>
        <taxon>Brassicaceae</taxon>
        <taxon>Brassiceae</taxon>
        <taxon>Brassica</taxon>
    </lineage>
</organism>
<accession>M4D1Q3</accession>
<keyword evidence="15" id="KW-1185">Reference proteome</keyword>
<evidence type="ECO:0000256" key="9">
    <source>
        <dbReference type="ARBA" id="ARBA00023136"/>
    </source>
</evidence>
<evidence type="ECO:0000256" key="5">
    <source>
        <dbReference type="ARBA" id="ARBA00022723"/>
    </source>
</evidence>
<dbReference type="Proteomes" id="UP000011750">
    <property type="component" value="Chromosome A08"/>
</dbReference>
<dbReference type="GO" id="GO:0016567">
    <property type="term" value="P:protein ubiquitination"/>
    <property type="evidence" value="ECO:0007669"/>
    <property type="project" value="UniProtKB-UniPathway"/>
</dbReference>
<evidence type="ECO:0000313" key="13">
    <source>
        <dbReference type="EMBL" id="RID50812.1"/>
    </source>
</evidence>
<dbReference type="AlphaFoldDB" id="M4D1Q3"/>
<accession>A0A397YBH0</accession>
<comment type="pathway">
    <text evidence="3 11">Protein modification; protein ubiquitination.</text>
</comment>
<dbReference type="SMART" id="SM00184">
    <property type="entry name" value="RING"/>
    <property type="match status" value="1"/>
</dbReference>
<dbReference type="InterPro" id="IPR013083">
    <property type="entry name" value="Znf_RING/FYVE/PHD"/>
</dbReference>
<dbReference type="Pfam" id="PF00097">
    <property type="entry name" value="zf-C3HC4"/>
    <property type="match status" value="1"/>
</dbReference>
<feature type="domain" description="RING-type" evidence="12">
    <location>
        <begin position="41"/>
        <end position="89"/>
    </location>
</feature>
<dbReference type="PROSITE" id="PS50089">
    <property type="entry name" value="ZF_RING_2"/>
    <property type="match status" value="1"/>
</dbReference>
<evidence type="ECO:0000256" key="1">
    <source>
        <dbReference type="ARBA" id="ARBA00000900"/>
    </source>
</evidence>
<comment type="domain">
    <text evidence="11">The RING-type zinc finger domain is responsible for E3 ligase activity.</text>
</comment>
<dbReference type="SMR" id="M4D1Q3"/>
<evidence type="ECO:0000259" key="12">
    <source>
        <dbReference type="PROSITE" id="PS50089"/>
    </source>
</evidence>
<keyword evidence="4 11" id="KW-0808">Transferase</keyword>
<dbReference type="InterPro" id="IPR045103">
    <property type="entry name" value="RNF5/RNF185-like"/>
</dbReference>
<keyword evidence="6 10" id="KW-0863">Zinc-finger</keyword>
<evidence type="ECO:0000256" key="3">
    <source>
        <dbReference type="ARBA" id="ARBA00004906"/>
    </source>
</evidence>
<name>M4D1Q3_BRACM</name>
<dbReference type="InParanoid" id="M4D1Q3"/>
<dbReference type="GO" id="GO:0044390">
    <property type="term" value="F:ubiquitin-like protein conjugating enzyme binding"/>
    <property type="evidence" value="ECO:0000318"/>
    <property type="project" value="GO_Central"/>
</dbReference>
<sequence length="164" mass="18361">MEGNFSRSDPQQAANEDGFSLKQKPNLTITAQPNESGCFDCNICLDTAHDPVVTLCGHLFCWPCIYKWLHVKLSPVSIDHHHNTCPVCKSSVAITSLVPLYGRGMSSMFSPRNKPQTYRADPVHQLSLHNHQACHIELCLQRFKTTDTPLVPSPQLNQLTLPVR</sequence>
<keyword evidence="5 11" id="KW-0479">Metal-binding</keyword>
<proteinExistence type="predicted"/>
<dbReference type="InterPro" id="IPR018957">
    <property type="entry name" value="Znf_C3HC4_RING-type"/>
</dbReference>
<reference evidence="15" key="1">
    <citation type="journal article" date="2011" name="Nat. Genet.">
        <title>The genome of the mesopolyploid crop species Brassica rapa.</title>
        <authorList>
            <consortium name="Brassica rapa Genome Sequencing Project Consortium"/>
            <person name="Wang X."/>
            <person name="Wang H."/>
            <person name="Wang J."/>
            <person name="Sun R."/>
            <person name="Wu J."/>
            <person name="Liu S."/>
            <person name="Bai Y."/>
            <person name="Mun J.H."/>
            <person name="Bancroft I."/>
            <person name="Cheng F."/>
            <person name="Huang S."/>
            <person name="Li X."/>
            <person name="Hua W."/>
            <person name="Wang J."/>
            <person name="Wang X."/>
            <person name="Freeling M."/>
            <person name="Pires J.C."/>
            <person name="Paterson A.H."/>
            <person name="Chalhoub B."/>
            <person name="Wang B."/>
            <person name="Hayward A."/>
            <person name="Sharpe A.G."/>
            <person name="Park B.S."/>
            <person name="Weisshaar B."/>
            <person name="Liu B."/>
            <person name="Li B."/>
            <person name="Liu B."/>
            <person name="Tong C."/>
            <person name="Song C."/>
            <person name="Duran C."/>
            <person name="Peng C."/>
            <person name="Geng C."/>
            <person name="Koh C."/>
            <person name="Lin C."/>
            <person name="Edwards D."/>
            <person name="Mu D."/>
            <person name="Shen D."/>
            <person name="Soumpourou E."/>
            <person name="Li F."/>
            <person name="Fraser F."/>
            <person name="Conant G."/>
            <person name="Lassalle G."/>
            <person name="King G.J."/>
            <person name="Bonnema G."/>
            <person name="Tang H."/>
            <person name="Wang H."/>
            <person name="Belcram H."/>
            <person name="Zhou H."/>
            <person name="Hirakawa H."/>
            <person name="Abe H."/>
            <person name="Guo H."/>
            <person name="Wang H."/>
            <person name="Jin H."/>
            <person name="Parkin I.A."/>
            <person name="Batley J."/>
            <person name="Kim J.S."/>
            <person name="Just J."/>
            <person name="Li J."/>
            <person name="Xu J."/>
            <person name="Deng J."/>
            <person name="Kim J.A."/>
            <person name="Li J."/>
            <person name="Yu J."/>
            <person name="Meng J."/>
            <person name="Wang J."/>
            <person name="Min J."/>
            <person name="Poulain J."/>
            <person name="Wang J."/>
            <person name="Hatakeyama K."/>
            <person name="Wu K."/>
            <person name="Wang L."/>
            <person name="Fang L."/>
            <person name="Trick M."/>
            <person name="Links M.G."/>
            <person name="Zhao M."/>
            <person name="Jin M."/>
            <person name="Ramchiary N."/>
            <person name="Drou N."/>
            <person name="Berkman P.J."/>
            <person name="Cai Q."/>
            <person name="Huang Q."/>
            <person name="Li R."/>
            <person name="Tabata S."/>
            <person name="Cheng S."/>
            <person name="Zhang S."/>
            <person name="Zhang S."/>
            <person name="Huang S."/>
            <person name="Sato S."/>
            <person name="Sun S."/>
            <person name="Kwon S.J."/>
            <person name="Choi S.R."/>
            <person name="Lee T.H."/>
            <person name="Fan W."/>
            <person name="Zhao X."/>
            <person name="Tan X."/>
            <person name="Xu X."/>
            <person name="Wang Y."/>
            <person name="Qiu Y."/>
            <person name="Yin Y."/>
            <person name="Li Y."/>
            <person name="Du Y."/>
            <person name="Liao Y."/>
            <person name="Lim Y."/>
            <person name="Narusaka Y."/>
            <person name="Wang Y."/>
            <person name="Wang Z."/>
            <person name="Li Z."/>
            <person name="Wang Z."/>
            <person name="Xiong Z."/>
            <person name="Zhang Z."/>
        </authorList>
    </citation>
    <scope>NUCLEOTIDE SEQUENCE [LARGE SCALE GENOMIC DNA]</scope>
    <source>
        <strain evidence="15">cv. Chiifu-401-42</strain>
    </source>
</reference>
<dbReference type="PROSITE" id="PS00518">
    <property type="entry name" value="ZF_RING_1"/>
    <property type="match status" value="1"/>
</dbReference>
<gene>
    <name evidence="13" type="ORF">BRARA_H01515</name>
</gene>
<dbReference type="GO" id="GO:0036503">
    <property type="term" value="P:ERAD pathway"/>
    <property type="evidence" value="ECO:0000318"/>
    <property type="project" value="GO_Central"/>
</dbReference>
<dbReference type="Gramene" id="Bra010403.1">
    <property type="protein sequence ID" value="Bra010403.1-P"/>
    <property type="gene ID" value="Bra010403"/>
</dbReference>
<comment type="function">
    <text evidence="11">E3 ubiquitin-protein ligase.</text>
</comment>
<evidence type="ECO:0000313" key="15">
    <source>
        <dbReference type="Proteomes" id="UP000011750"/>
    </source>
</evidence>
<evidence type="ECO:0000256" key="7">
    <source>
        <dbReference type="ARBA" id="ARBA00022786"/>
    </source>
</evidence>
<dbReference type="PANTHER" id="PTHR12313">
    <property type="entry name" value="E3 UBIQUITIN-PROTEIN LIGASE RNF5-RELATED"/>
    <property type="match status" value="1"/>
</dbReference>
<dbReference type="GO" id="GO:0005789">
    <property type="term" value="C:endoplasmic reticulum membrane"/>
    <property type="evidence" value="ECO:0007669"/>
    <property type="project" value="UniProtKB-SubCell"/>
</dbReference>
<keyword evidence="11" id="KW-0256">Endoplasmic reticulum</keyword>
<reference evidence="14" key="4">
    <citation type="submission" date="2023-03" db="UniProtKB">
        <authorList>
            <consortium name="EnsemblPlants"/>
        </authorList>
    </citation>
    <scope>IDENTIFICATION</scope>
    <source>
        <strain evidence="14">cv. Chiifu-401-42</strain>
    </source>
</reference>